<protein>
    <submittedName>
        <fullName evidence="7">LysE family translocator</fullName>
    </submittedName>
</protein>
<dbReference type="GO" id="GO:0005886">
    <property type="term" value="C:plasma membrane"/>
    <property type="evidence" value="ECO:0007669"/>
    <property type="project" value="UniProtKB-SubCell"/>
</dbReference>
<dbReference type="RefSeq" id="WP_109532293.1">
    <property type="nucleotide sequence ID" value="NZ_CAXPUO010000065.1"/>
</dbReference>
<evidence type="ECO:0000256" key="6">
    <source>
        <dbReference type="SAM" id="Phobius"/>
    </source>
</evidence>
<keyword evidence="2" id="KW-1003">Cell membrane</keyword>
<dbReference type="Proteomes" id="UP000244940">
    <property type="component" value="Unassembled WGS sequence"/>
</dbReference>
<sequence>MLHLYFDPLLYGFVFLGLFTPGPNVIMLTASGARFGFWRTLPHLFGVVVGVGITAGVTAMGVGAAVQASSLLNLILRLGAGGFILWMAWGLWKASGRPRAADGPDAKPLSFRGAVLFQWINPKVWAVAFAASAGYGAGQAAWFEAARLATAFSSLNLIVCLFWTAAGTLLTALLAAPRAWKVFLRIMAVLLGFTALLVFR</sequence>
<dbReference type="Pfam" id="PF01810">
    <property type="entry name" value="LysE"/>
    <property type="match status" value="1"/>
</dbReference>
<dbReference type="EMBL" id="QEYD01000003">
    <property type="protein sequence ID" value="PWE30146.1"/>
    <property type="molecule type" value="Genomic_DNA"/>
</dbReference>
<evidence type="ECO:0000256" key="4">
    <source>
        <dbReference type="ARBA" id="ARBA00022989"/>
    </source>
</evidence>
<feature type="transmembrane region" description="Helical" evidence="6">
    <location>
        <begin position="74"/>
        <end position="92"/>
    </location>
</feature>
<dbReference type="InterPro" id="IPR001123">
    <property type="entry name" value="LeuE-type"/>
</dbReference>
<dbReference type="GO" id="GO:0033228">
    <property type="term" value="P:cysteine export across plasma membrane"/>
    <property type="evidence" value="ECO:0007669"/>
    <property type="project" value="TreeGrafter"/>
</dbReference>
<dbReference type="PANTHER" id="PTHR30086:SF20">
    <property type="entry name" value="ARGININE EXPORTER PROTEIN ARGO-RELATED"/>
    <property type="match status" value="1"/>
</dbReference>
<feature type="transmembrane region" description="Helical" evidence="6">
    <location>
        <begin position="155"/>
        <end position="176"/>
    </location>
</feature>
<evidence type="ECO:0000256" key="5">
    <source>
        <dbReference type="ARBA" id="ARBA00023136"/>
    </source>
</evidence>
<organism evidence="7 8">
    <name type="scientific">Pararhodobacter marinus</name>
    <dbReference type="NCBI Taxonomy" id="2184063"/>
    <lineage>
        <taxon>Bacteria</taxon>
        <taxon>Pseudomonadati</taxon>
        <taxon>Pseudomonadota</taxon>
        <taxon>Alphaproteobacteria</taxon>
        <taxon>Rhodobacterales</taxon>
        <taxon>Paracoccaceae</taxon>
        <taxon>Pararhodobacter</taxon>
    </lineage>
</organism>
<dbReference type="OrthoDB" id="9812084at2"/>
<keyword evidence="5 6" id="KW-0472">Membrane</keyword>
<proteinExistence type="predicted"/>
<evidence type="ECO:0000256" key="1">
    <source>
        <dbReference type="ARBA" id="ARBA00004651"/>
    </source>
</evidence>
<evidence type="ECO:0000256" key="3">
    <source>
        <dbReference type="ARBA" id="ARBA00022692"/>
    </source>
</evidence>
<dbReference type="AlphaFoldDB" id="A0A2U2CE35"/>
<keyword evidence="3 6" id="KW-0812">Transmembrane</keyword>
<feature type="transmembrane region" description="Helical" evidence="6">
    <location>
        <begin position="9"/>
        <end position="31"/>
    </location>
</feature>
<accession>A0A2U2CE35</accession>
<feature type="transmembrane region" description="Helical" evidence="6">
    <location>
        <begin position="43"/>
        <end position="62"/>
    </location>
</feature>
<comment type="subcellular location">
    <subcellularLocation>
        <location evidence="1">Cell membrane</location>
        <topology evidence="1">Multi-pass membrane protein</topology>
    </subcellularLocation>
</comment>
<feature type="transmembrane region" description="Helical" evidence="6">
    <location>
        <begin position="124"/>
        <end position="143"/>
    </location>
</feature>
<feature type="transmembrane region" description="Helical" evidence="6">
    <location>
        <begin position="182"/>
        <end position="199"/>
    </location>
</feature>
<evidence type="ECO:0000256" key="2">
    <source>
        <dbReference type="ARBA" id="ARBA00022475"/>
    </source>
</evidence>
<dbReference type="GeneID" id="94364323"/>
<reference evidence="7 8" key="1">
    <citation type="submission" date="2018-05" db="EMBL/GenBank/DDBJ databases">
        <title>Pararhodobacter marina sp. nov., isolated from deep-sea water of the Indian Ocean.</title>
        <authorList>
            <person name="Lai Q.Sr."/>
            <person name="Liu X."/>
            <person name="Shao Z."/>
        </authorList>
    </citation>
    <scope>NUCLEOTIDE SEQUENCE [LARGE SCALE GENOMIC DNA]</scope>
    <source>
        <strain evidence="7 8">CIC4N-9</strain>
    </source>
</reference>
<dbReference type="GO" id="GO:0015171">
    <property type="term" value="F:amino acid transmembrane transporter activity"/>
    <property type="evidence" value="ECO:0007669"/>
    <property type="project" value="TreeGrafter"/>
</dbReference>
<evidence type="ECO:0000313" key="7">
    <source>
        <dbReference type="EMBL" id="PWE30146.1"/>
    </source>
</evidence>
<gene>
    <name evidence="7" type="ORF">C4N9_05440</name>
</gene>
<name>A0A2U2CE35_9RHOB</name>
<comment type="caution">
    <text evidence="7">The sequence shown here is derived from an EMBL/GenBank/DDBJ whole genome shotgun (WGS) entry which is preliminary data.</text>
</comment>
<keyword evidence="4 6" id="KW-1133">Transmembrane helix</keyword>
<keyword evidence="8" id="KW-1185">Reference proteome</keyword>
<evidence type="ECO:0000313" key="8">
    <source>
        <dbReference type="Proteomes" id="UP000244940"/>
    </source>
</evidence>
<dbReference type="PANTHER" id="PTHR30086">
    <property type="entry name" value="ARGININE EXPORTER PROTEIN ARGO"/>
    <property type="match status" value="1"/>
</dbReference>